<evidence type="ECO:0000256" key="1">
    <source>
        <dbReference type="SAM" id="SignalP"/>
    </source>
</evidence>
<dbReference type="AlphaFoldDB" id="A0A239G864"/>
<evidence type="ECO:0000313" key="3">
    <source>
        <dbReference type="Proteomes" id="UP000198420"/>
    </source>
</evidence>
<reference evidence="3" key="1">
    <citation type="submission" date="2017-06" db="EMBL/GenBank/DDBJ databases">
        <authorList>
            <person name="Varghese N."/>
            <person name="Submissions S."/>
        </authorList>
    </citation>
    <scope>NUCLEOTIDE SEQUENCE [LARGE SCALE GENOMIC DNA]</scope>
    <source>
        <strain evidence="3">DSM 44485</strain>
    </source>
</reference>
<name>A0A239G864_9ACTN</name>
<dbReference type="EMBL" id="FZNP01000023">
    <property type="protein sequence ID" value="SNS65271.1"/>
    <property type="molecule type" value="Genomic_DNA"/>
</dbReference>
<feature type="chain" id="PRO_5039341235" description="PknH-like extracellular domain-containing protein" evidence="1">
    <location>
        <begin position="21"/>
        <end position="232"/>
    </location>
</feature>
<proteinExistence type="predicted"/>
<dbReference type="RefSeq" id="WP_089316501.1">
    <property type="nucleotide sequence ID" value="NZ_FZNP01000023.1"/>
</dbReference>
<protein>
    <recommendedName>
        <fullName evidence="4">PknH-like extracellular domain-containing protein</fullName>
    </recommendedName>
</protein>
<dbReference type="Proteomes" id="UP000198420">
    <property type="component" value="Unassembled WGS sequence"/>
</dbReference>
<evidence type="ECO:0008006" key="4">
    <source>
        <dbReference type="Google" id="ProtNLM"/>
    </source>
</evidence>
<accession>A0A239G864</accession>
<gene>
    <name evidence="2" type="ORF">SAMN06265355_12361</name>
</gene>
<dbReference type="PROSITE" id="PS51257">
    <property type="entry name" value="PROKAR_LIPOPROTEIN"/>
    <property type="match status" value="1"/>
</dbReference>
<evidence type="ECO:0000313" key="2">
    <source>
        <dbReference type="EMBL" id="SNS65271.1"/>
    </source>
</evidence>
<organism evidence="2 3">
    <name type="scientific">Actinomadura mexicana</name>
    <dbReference type="NCBI Taxonomy" id="134959"/>
    <lineage>
        <taxon>Bacteria</taxon>
        <taxon>Bacillati</taxon>
        <taxon>Actinomycetota</taxon>
        <taxon>Actinomycetes</taxon>
        <taxon>Streptosporangiales</taxon>
        <taxon>Thermomonosporaceae</taxon>
        <taxon>Actinomadura</taxon>
    </lineage>
</organism>
<dbReference type="OrthoDB" id="3473354at2"/>
<feature type="signal peptide" evidence="1">
    <location>
        <begin position="1"/>
        <end position="20"/>
    </location>
</feature>
<keyword evidence="1" id="KW-0732">Signal</keyword>
<sequence>MAHRLLPVTLLLTTAVAATACGGDAERARPVRGTARAEVAGIGHTSAQLAQALLQQPSGYRRAGEPDWGEYGSLKAIQNASRLQREAVLDKPSCGKARPGGDVAGDVPAALVSFTGGRGLTATETLMGMSAADAEKQVNARVPPGCLKFRTRVGSTWAAHKVAEAPKGEIGEGSRTVGVATVSGGARTRTWYVVFRGRRYLATITVFGPGATRADAERLAGEALAQAGRVLS</sequence>
<keyword evidence="3" id="KW-1185">Reference proteome</keyword>